<name>A0A7W7LPQ5_9ACTN</name>
<dbReference type="RefSeq" id="WP_184349434.1">
    <property type="nucleotide sequence ID" value="NZ_JACHJH010000003.1"/>
</dbReference>
<dbReference type="EMBL" id="JACHJH010000003">
    <property type="protein sequence ID" value="MBB4893563.1"/>
    <property type="molecule type" value="Genomic_DNA"/>
</dbReference>
<organism evidence="2 3">
    <name type="scientific">Streptomyces olivoverticillatus</name>
    <dbReference type="NCBI Taxonomy" id="66427"/>
    <lineage>
        <taxon>Bacteria</taxon>
        <taxon>Bacillati</taxon>
        <taxon>Actinomycetota</taxon>
        <taxon>Actinomycetes</taxon>
        <taxon>Kitasatosporales</taxon>
        <taxon>Streptomycetaceae</taxon>
        <taxon>Streptomyces</taxon>
    </lineage>
</organism>
<dbReference type="AlphaFoldDB" id="A0A7W7LPQ5"/>
<keyword evidence="3" id="KW-1185">Reference proteome</keyword>
<feature type="region of interest" description="Disordered" evidence="1">
    <location>
        <begin position="37"/>
        <end position="70"/>
    </location>
</feature>
<dbReference type="Proteomes" id="UP000556084">
    <property type="component" value="Unassembled WGS sequence"/>
</dbReference>
<evidence type="ECO:0000313" key="3">
    <source>
        <dbReference type="Proteomes" id="UP000556084"/>
    </source>
</evidence>
<proteinExistence type="predicted"/>
<comment type="caution">
    <text evidence="2">The sequence shown here is derived from an EMBL/GenBank/DDBJ whole genome shotgun (WGS) entry which is preliminary data.</text>
</comment>
<evidence type="ECO:0000256" key="1">
    <source>
        <dbReference type="SAM" id="MobiDB-lite"/>
    </source>
</evidence>
<gene>
    <name evidence="2" type="ORF">FHS39_002594</name>
</gene>
<sequence length="70" mass="7238">MLQRNPHPYALDVPDIPATVQPGATVDWPRLIAGFEPVADASPASELDAAKSPRKKSAPTAAAAGEESTS</sequence>
<accession>A0A7W7LPQ5</accession>
<reference evidence="2 3" key="1">
    <citation type="submission" date="2020-08" db="EMBL/GenBank/DDBJ databases">
        <title>Genomic Encyclopedia of Type Strains, Phase III (KMG-III): the genomes of soil and plant-associated and newly described type strains.</title>
        <authorList>
            <person name="Whitman W."/>
        </authorList>
    </citation>
    <scope>NUCLEOTIDE SEQUENCE [LARGE SCALE GENOMIC DNA]</scope>
    <source>
        <strain evidence="2 3">CECT 3266</strain>
    </source>
</reference>
<evidence type="ECO:0000313" key="2">
    <source>
        <dbReference type="EMBL" id="MBB4893563.1"/>
    </source>
</evidence>
<protein>
    <submittedName>
        <fullName evidence="2">Uncharacterized protein</fullName>
    </submittedName>
</protein>